<keyword evidence="2" id="KW-1185">Reference proteome</keyword>
<dbReference type="EMBL" id="CAKMRJ010004445">
    <property type="protein sequence ID" value="CAH1438578.1"/>
    <property type="molecule type" value="Genomic_DNA"/>
</dbReference>
<protein>
    <submittedName>
        <fullName evidence="1">Uncharacterized protein</fullName>
    </submittedName>
</protein>
<evidence type="ECO:0000313" key="2">
    <source>
        <dbReference type="Proteomes" id="UP001157418"/>
    </source>
</evidence>
<name>A0AAU9NL20_9ASTR</name>
<reference evidence="1 2" key="1">
    <citation type="submission" date="2022-01" db="EMBL/GenBank/DDBJ databases">
        <authorList>
            <person name="Xiong W."/>
            <person name="Schranz E."/>
        </authorList>
    </citation>
    <scope>NUCLEOTIDE SEQUENCE [LARGE SCALE GENOMIC DNA]</scope>
</reference>
<organism evidence="1 2">
    <name type="scientific">Lactuca virosa</name>
    <dbReference type="NCBI Taxonomy" id="75947"/>
    <lineage>
        <taxon>Eukaryota</taxon>
        <taxon>Viridiplantae</taxon>
        <taxon>Streptophyta</taxon>
        <taxon>Embryophyta</taxon>
        <taxon>Tracheophyta</taxon>
        <taxon>Spermatophyta</taxon>
        <taxon>Magnoliopsida</taxon>
        <taxon>eudicotyledons</taxon>
        <taxon>Gunneridae</taxon>
        <taxon>Pentapetalae</taxon>
        <taxon>asterids</taxon>
        <taxon>campanulids</taxon>
        <taxon>Asterales</taxon>
        <taxon>Asteraceae</taxon>
        <taxon>Cichorioideae</taxon>
        <taxon>Cichorieae</taxon>
        <taxon>Lactucinae</taxon>
        <taxon>Lactuca</taxon>
    </lineage>
</organism>
<dbReference type="AlphaFoldDB" id="A0AAU9NL20"/>
<accession>A0AAU9NL20</accession>
<evidence type="ECO:0000313" key="1">
    <source>
        <dbReference type="EMBL" id="CAH1438578.1"/>
    </source>
</evidence>
<proteinExistence type="predicted"/>
<sequence length="121" mass="12835">MSIAAGVHRSTITNRLLVVEAGVLRNHIAGEAAASDEVQYKKPTDDCRCSPPVNCVVFAAMHDVCDWEKPPPGSKTTAPLPPLSPVDDAAAVRFYEGKWSPVLVDSSVKVVVVFVGIVAPP</sequence>
<dbReference type="Proteomes" id="UP001157418">
    <property type="component" value="Unassembled WGS sequence"/>
</dbReference>
<comment type="caution">
    <text evidence="1">The sequence shown here is derived from an EMBL/GenBank/DDBJ whole genome shotgun (WGS) entry which is preliminary data.</text>
</comment>
<gene>
    <name evidence="1" type="ORF">LVIROSA_LOCUS24830</name>
</gene>